<evidence type="ECO:0000313" key="1">
    <source>
        <dbReference type="EMBL" id="KAJ9082829.1"/>
    </source>
</evidence>
<sequence>MVPATGPWALIGQSASYLIKLAPLLWWALPSSQKSKLAAKANRPSPETQYPDTAQEPCSASHPGSHCCELVCGIFMSGTYYVPQESQQLASITSLPKDIDPFLTLDRSL</sequence>
<name>A0ACC2U7P8_9FUNG</name>
<accession>A0ACC2U7P8</accession>
<evidence type="ECO:0000313" key="2">
    <source>
        <dbReference type="Proteomes" id="UP001165960"/>
    </source>
</evidence>
<reference evidence="1" key="1">
    <citation type="submission" date="2022-04" db="EMBL/GenBank/DDBJ databases">
        <title>Genome of the entomopathogenic fungus Entomophthora muscae.</title>
        <authorList>
            <person name="Elya C."/>
            <person name="Lovett B.R."/>
            <person name="Lee E."/>
            <person name="Macias A.M."/>
            <person name="Hajek A.E."/>
            <person name="De Bivort B.L."/>
            <person name="Kasson M.T."/>
            <person name="De Fine Licht H.H."/>
            <person name="Stajich J.E."/>
        </authorList>
    </citation>
    <scope>NUCLEOTIDE SEQUENCE</scope>
    <source>
        <strain evidence="1">Berkeley</strain>
    </source>
</reference>
<comment type="caution">
    <text evidence="1">The sequence shown here is derived from an EMBL/GenBank/DDBJ whole genome shotgun (WGS) entry which is preliminary data.</text>
</comment>
<gene>
    <name evidence="1" type="ORF">DSO57_1000814</name>
</gene>
<dbReference type="Proteomes" id="UP001165960">
    <property type="component" value="Unassembled WGS sequence"/>
</dbReference>
<protein>
    <submittedName>
        <fullName evidence="1">Uncharacterized protein</fullName>
    </submittedName>
</protein>
<dbReference type="EMBL" id="QTSX02001422">
    <property type="protein sequence ID" value="KAJ9082829.1"/>
    <property type="molecule type" value="Genomic_DNA"/>
</dbReference>
<keyword evidence="2" id="KW-1185">Reference proteome</keyword>
<organism evidence="1 2">
    <name type="scientific">Entomophthora muscae</name>
    <dbReference type="NCBI Taxonomy" id="34485"/>
    <lineage>
        <taxon>Eukaryota</taxon>
        <taxon>Fungi</taxon>
        <taxon>Fungi incertae sedis</taxon>
        <taxon>Zoopagomycota</taxon>
        <taxon>Entomophthoromycotina</taxon>
        <taxon>Entomophthoromycetes</taxon>
        <taxon>Entomophthorales</taxon>
        <taxon>Entomophthoraceae</taxon>
        <taxon>Entomophthora</taxon>
    </lineage>
</organism>
<proteinExistence type="predicted"/>